<dbReference type="HOGENOM" id="CLU_628586_0_0_1"/>
<dbReference type="AlphaFoldDB" id="A0A0D0C9Q0"/>
<dbReference type="EMBL" id="KN834780">
    <property type="protein sequence ID" value="KIK59214.1"/>
    <property type="molecule type" value="Genomic_DNA"/>
</dbReference>
<organism evidence="1 2">
    <name type="scientific">Collybiopsis luxurians FD-317 M1</name>
    <dbReference type="NCBI Taxonomy" id="944289"/>
    <lineage>
        <taxon>Eukaryota</taxon>
        <taxon>Fungi</taxon>
        <taxon>Dikarya</taxon>
        <taxon>Basidiomycota</taxon>
        <taxon>Agaricomycotina</taxon>
        <taxon>Agaricomycetes</taxon>
        <taxon>Agaricomycetidae</taxon>
        <taxon>Agaricales</taxon>
        <taxon>Marasmiineae</taxon>
        <taxon>Omphalotaceae</taxon>
        <taxon>Collybiopsis</taxon>
        <taxon>Collybiopsis luxurians</taxon>
    </lineage>
</organism>
<name>A0A0D0C9Q0_9AGAR</name>
<keyword evidence="2" id="KW-1185">Reference proteome</keyword>
<dbReference type="Proteomes" id="UP000053593">
    <property type="component" value="Unassembled WGS sequence"/>
</dbReference>
<protein>
    <submittedName>
        <fullName evidence="1">Unplaced genomic scaffold GYMLUscaffold_32, whole genome shotgun sequence</fullName>
    </submittedName>
</protein>
<evidence type="ECO:0000313" key="1">
    <source>
        <dbReference type="EMBL" id="KIK59214.1"/>
    </source>
</evidence>
<gene>
    <name evidence="1" type="ORF">GYMLUDRAFT_245299</name>
</gene>
<reference evidence="1 2" key="1">
    <citation type="submission" date="2014-04" db="EMBL/GenBank/DDBJ databases">
        <title>Evolutionary Origins and Diversification of the Mycorrhizal Mutualists.</title>
        <authorList>
            <consortium name="DOE Joint Genome Institute"/>
            <consortium name="Mycorrhizal Genomics Consortium"/>
            <person name="Kohler A."/>
            <person name="Kuo A."/>
            <person name="Nagy L.G."/>
            <person name="Floudas D."/>
            <person name="Copeland A."/>
            <person name="Barry K.W."/>
            <person name="Cichocki N."/>
            <person name="Veneault-Fourrey C."/>
            <person name="LaButti K."/>
            <person name="Lindquist E.A."/>
            <person name="Lipzen A."/>
            <person name="Lundell T."/>
            <person name="Morin E."/>
            <person name="Murat C."/>
            <person name="Riley R."/>
            <person name="Ohm R."/>
            <person name="Sun H."/>
            <person name="Tunlid A."/>
            <person name="Henrissat B."/>
            <person name="Grigoriev I.V."/>
            <person name="Hibbett D.S."/>
            <person name="Martin F."/>
        </authorList>
    </citation>
    <scope>NUCLEOTIDE SEQUENCE [LARGE SCALE GENOMIC DNA]</scope>
    <source>
        <strain evidence="1 2">FD-317 M1</strain>
    </source>
</reference>
<proteinExistence type="predicted"/>
<accession>A0A0D0C9Q0</accession>
<evidence type="ECO:0000313" key="2">
    <source>
        <dbReference type="Proteomes" id="UP000053593"/>
    </source>
</evidence>
<sequence>MASLSRGHHALGTTRSPITFYDQKSITTVLVYLLLSCPYFLPVKAKFNLDATEASFRTKGALGERPSGLSRISHYISGHQRFSKRGQYHIYSGEFLAIPALTRPPPLPFLCLPSAVVSRVVSIDSSLDVHALFHSLLPKLYKTNACLIVTSVKPKSIWMVLKTHFEILVSTRIRRSGGLYSGFYEYESYGTTISAATTFLFSPAGNRTKTEFMQIIGFINNISRCTVRFRPFASGSVFLISASLVCVSTSALRPHLRPRPGLRLRPRPHIVVRDDSNSTSQPRSGALNMIAALGPWILKDPGVRSNMKGFIQQVIVDEFASGEGYLEFGDCEVAGTMVKQGMVWTSQDVSVSFSVSVSVSVSAFFPSSLISHFSLLTSHFFSLPFPSPPPPLPPVLPPSPFPLPLSFFPLPPSLSSSFLFFSECLRFSNASLPIEY</sequence>
<dbReference type="OrthoDB" id="760868at2759"/>